<dbReference type="EMBL" id="CP001848">
    <property type="protein sequence ID" value="ADB14720.1"/>
    <property type="molecule type" value="Genomic_DNA"/>
</dbReference>
<dbReference type="KEGG" id="psl:Psta_0023"/>
<proteinExistence type="predicted"/>
<dbReference type="AlphaFoldDB" id="D2QZG2"/>
<name>D2QZG2_PIRSD</name>
<dbReference type="Proteomes" id="UP000001887">
    <property type="component" value="Chromosome"/>
</dbReference>
<protein>
    <submittedName>
        <fullName evidence="1">Uncharacterized protein</fullName>
    </submittedName>
</protein>
<gene>
    <name evidence="1" type="ordered locus">Psta_0023</name>
</gene>
<dbReference type="HOGENOM" id="CLU_3347058_0_0_0"/>
<organism evidence="1 2">
    <name type="scientific">Pirellula staleyi (strain ATCC 27377 / DSM 6068 / ICPB 4128)</name>
    <name type="common">Pirella staleyi</name>
    <dbReference type="NCBI Taxonomy" id="530564"/>
    <lineage>
        <taxon>Bacteria</taxon>
        <taxon>Pseudomonadati</taxon>
        <taxon>Planctomycetota</taxon>
        <taxon>Planctomycetia</taxon>
        <taxon>Pirellulales</taxon>
        <taxon>Pirellulaceae</taxon>
        <taxon>Pirellula</taxon>
    </lineage>
</organism>
<evidence type="ECO:0000313" key="1">
    <source>
        <dbReference type="EMBL" id="ADB14720.1"/>
    </source>
</evidence>
<sequence length="37" mass="4098">MAPAEAPLGRMLRLDVAEETPAPLPSRWRLPVVIRST</sequence>
<evidence type="ECO:0000313" key="2">
    <source>
        <dbReference type="Proteomes" id="UP000001887"/>
    </source>
</evidence>
<keyword evidence="2" id="KW-1185">Reference proteome</keyword>
<reference evidence="1 2" key="1">
    <citation type="journal article" date="2009" name="Stand. Genomic Sci.">
        <title>Complete genome sequence of Pirellula staleyi type strain (ATCC 27377).</title>
        <authorList>
            <person name="Clum A."/>
            <person name="Tindall B.J."/>
            <person name="Sikorski J."/>
            <person name="Ivanova N."/>
            <person name="Mavrommatis K."/>
            <person name="Lucas S."/>
            <person name="Glavina del Rio T."/>
            <person name="Nolan M."/>
            <person name="Chen F."/>
            <person name="Tice H."/>
            <person name="Pitluck S."/>
            <person name="Cheng J.F."/>
            <person name="Chertkov O."/>
            <person name="Brettin T."/>
            <person name="Han C."/>
            <person name="Detter J.C."/>
            <person name="Kuske C."/>
            <person name="Bruce D."/>
            <person name="Goodwin L."/>
            <person name="Ovchinikova G."/>
            <person name="Pati A."/>
            <person name="Mikhailova N."/>
            <person name="Chen A."/>
            <person name="Palaniappan K."/>
            <person name="Land M."/>
            <person name="Hauser L."/>
            <person name="Chang Y.J."/>
            <person name="Jeffries C.D."/>
            <person name="Chain P."/>
            <person name="Rohde M."/>
            <person name="Goker M."/>
            <person name="Bristow J."/>
            <person name="Eisen J.A."/>
            <person name="Markowitz V."/>
            <person name="Hugenholtz P."/>
            <person name="Kyrpides N.C."/>
            <person name="Klenk H.P."/>
            <person name="Lapidus A."/>
        </authorList>
    </citation>
    <scope>NUCLEOTIDE SEQUENCE [LARGE SCALE GENOMIC DNA]</scope>
    <source>
        <strain evidence="2">ATCC 27377 / DSM 6068 / ICPB 4128</strain>
    </source>
</reference>
<dbReference type="STRING" id="530564.Psta_0023"/>
<accession>D2QZG2</accession>